<dbReference type="SUPFAM" id="SSF51395">
    <property type="entry name" value="FMN-linked oxidoreductases"/>
    <property type="match status" value="1"/>
</dbReference>
<dbReference type="Gene3D" id="3.20.20.70">
    <property type="entry name" value="Aldolase class I"/>
    <property type="match status" value="1"/>
</dbReference>
<dbReference type="PIRSF" id="PIRSF000164">
    <property type="entry name" value="DHO_oxidase"/>
    <property type="match status" value="1"/>
</dbReference>
<keyword evidence="11" id="KW-0472">Membrane</keyword>
<dbReference type="InterPro" id="IPR001295">
    <property type="entry name" value="Dihydroorotate_DH_CS"/>
</dbReference>
<dbReference type="PANTHER" id="PTHR48109:SF4">
    <property type="entry name" value="DIHYDROOROTATE DEHYDROGENASE (QUINONE), MITOCHONDRIAL"/>
    <property type="match status" value="1"/>
</dbReference>
<evidence type="ECO:0000256" key="9">
    <source>
        <dbReference type="ARBA" id="ARBA00022975"/>
    </source>
</evidence>
<dbReference type="PROSITE" id="PS00911">
    <property type="entry name" value="DHODEHASE_1"/>
    <property type="match status" value="1"/>
</dbReference>
<dbReference type="PROSITE" id="PS00912">
    <property type="entry name" value="DHODEHASE_2"/>
    <property type="match status" value="1"/>
</dbReference>
<dbReference type="GO" id="GO:0006207">
    <property type="term" value="P:'de novo' pyrimidine nucleobase biosynthetic process"/>
    <property type="evidence" value="ECO:0007669"/>
    <property type="project" value="InterPro"/>
</dbReference>
<name>A0A382LWH1_9ZZZZ</name>
<evidence type="ECO:0000256" key="10">
    <source>
        <dbReference type="ARBA" id="ARBA00023002"/>
    </source>
</evidence>
<dbReference type="PANTHER" id="PTHR48109">
    <property type="entry name" value="DIHYDROOROTATE DEHYDROGENASE (QUINONE), MITOCHONDRIAL-RELATED"/>
    <property type="match status" value="1"/>
</dbReference>
<dbReference type="CDD" id="cd04738">
    <property type="entry name" value="DHOD_2_like"/>
    <property type="match status" value="1"/>
</dbReference>
<dbReference type="EC" id="1.3.5.2" evidence="6"/>
<dbReference type="HAMAP" id="MF_00225">
    <property type="entry name" value="DHO_dh_type2"/>
    <property type="match status" value="1"/>
</dbReference>
<sequence>MTIFKRFIRPALFSLEAEKSHNLVIRLLKSNLVPAVKAIDDPILSSVVFGRQFQNPIGLAAGFDKNAAAISNLYRLGFGFIEVGTVTPRPQSGNPKPRLFRLSEDDAIINSLGFNSEGLEVFRTRLKIFKENSVDSIVGANIGKNKDTIDAASDYITGVRLVAEFADYIVVNISSPNTPGLRDLQKKSNLQHLLGAVLEERAKAIRQPPIVLKFSPDLDDQEVKEIAEAASQFNINGLIATNTTIERRGSLKSANKAMEGGLSGRPLMDSATAVLRLLYRYTGGQIPIIGGGGVFSGEDAYCKIRSGASLVQIYTAFIYKGPYAAIEINSALSSLLKEDGFQNISDAVGVDVSL</sequence>
<gene>
    <name evidence="14" type="ORF">METZ01_LOCUS293717</name>
</gene>
<feature type="domain" description="Dihydroorotate dehydrogenase catalytic" evidence="13">
    <location>
        <begin position="44"/>
        <end position="336"/>
    </location>
</feature>
<comment type="similarity">
    <text evidence="5">Belongs to the dihydroorotate dehydrogenase family. Type 2 subfamily.</text>
</comment>
<evidence type="ECO:0000256" key="2">
    <source>
        <dbReference type="ARBA" id="ARBA00003125"/>
    </source>
</evidence>
<evidence type="ECO:0000313" key="14">
    <source>
        <dbReference type="EMBL" id="SVC40863.1"/>
    </source>
</evidence>
<evidence type="ECO:0000256" key="8">
    <source>
        <dbReference type="ARBA" id="ARBA00022643"/>
    </source>
</evidence>
<evidence type="ECO:0000256" key="12">
    <source>
        <dbReference type="ARBA" id="ARBA00048639"/>
    </source>
</evidence>
<dbReference type="GO" id="GO:0106430">
    <property type="term" value="F:dihydroorotate dehydrogenase (quinone) activity"/>
    <property type="evidence" value="ECO:0007669"/>
    <property type="project" value="UniProtKB-EC"/>
</dbReference>
<dbReference type="InterPro" id="IPR050074">
    <property type="entry name" value="DHO_dehydrogenase"/>
</dbReference>
<evidence type="ECO:0000256" key="11">
    <source>
        <dbReference type="ARBA" id="ARBA00023136"/>
    </source>
</evidence>
<evidence type="ECO:0000259" key="13">
    <source>
        <dbReference type="Pfam" id="PF01180"/>
    </source>
</evidence>
<dbReference type="NCBIfam" id="TIGR01036">
    <property type="entry name" value="pyrD_sub2"/>
    <property type="match status" value="1"/>
</dbReference>
<keyword evidence="10" id="KW-0560">Oxidoreductase</keyword>
<protein>
    <recommendedName>
        <fullName evidence="6">dihydroorotate dehydrogenase (quinone)</fullName>
        <ecNumber evidence="6">1.3.5.2</ecNumber>
    </recommendedName>
</protein>
<dbReference type="GO" id="GO:0016020">
    <property type="term" value="C:membrane"/>
    <property type="evidence" value="ECO:0007669"/>
    <property type="project" value="UniProtKB-SubCell"/>
</dbReference>
<evidence type="ECO:0000256" key="5">
    <source>
        <dbReference type="ARBA" id="ARBA00005359"/>
    </source>
</evidence>
<evidence type="ECO:0000256" key="3">
    <source>
        <dbReference type="ARBA" id="ARBA00004370"/>
    </source>
</evidence>
<dbReference type="InterPro" id="IPR012135">
    <property type="entry name" value="Dihydroorotate_DH_1_2"/>
</dbReference>
<keyword evidence="7" id="KW-0285">Flavoprotein</keyword>
<comment type="subcellular location">
    <subcellularLocation>
        <location evidence="3">Membrane</location>
    </subcellularLocation>
</comment>
<dbReference type="NCBIfam" id="NF003652">
    <property type="entry name" value="PRK05286.2-5"/>
    <property type="match status" value="1"/>
</dbReference>
<comment type="cofactor">
    <cofactor evidence="1">
        <name>FMN</name>
        <dbReference type="ChEBI" id="CHEBI:58210"/>
    </cofactor>
</comment>
<evidence type="ECO:0000256" key="4">
    <source>
        <dbReference type="ARBA" id="ARBA00005161"/>
    </source>
</evidence>
<keyword evidence="8" id="KW-0288">FMN</keyword>
<dbReference type="InterPro" id="IPR005719">
    <property type="entry name" value="Dihydroorotate_DH_2"/>
</dbReference>
<dbReference type="GO" id="GO:0005737">
    <property type="term" value="C:cytoplasm"/>
    <property type="evidence" value="ECO:0007669"/>
    <property type="project" value="InterPro"/>
</dbReference>
<dbReference type="GO" id="GO:0044205">
    <property type="term" value="P:'de novo' UMP biosynthetic process"/>
    <property type="evidence" value="ECO:0007669"/>
    <property type="project" value="UniProtKB-UniPathway"/>
</dbReference>
<dbReference type="AlphaFoldDB" id="A0A382LWH1"/>
<comment type="pathway">
    <text evidence="4">Pyrimidine metabolism; UMP biosynthesis via de novo pathway; orotate from (S)-dihydroorotate (quinone route): step 1/1.</text>
</comment>
<evidence type="ECO:0000256" key="7">
    <source>
        <dbReference type="ARBA" id="ARBA00022630"/>
    </source>
</evidence>
<dbReference type="UniPathway" id="UPA00070">
    <property type="reaction ID" value="UER00946"/>
</dbReference>
<keyword evidence="9" id="KW-0665">Pyrimidine biosynthesis</keyword>
<dbReference type="Pfam" id="PF01180">
    <property type="entry name" value="DHO_dh"/>
    <property type="match status" value="1"/>
</dbReference>
<accession>A0A382LWH1</accession>
<evidence type="ECO:0000256" key="6">
    <source>
        <dbReference type="ARBA" id="ARBA00012791"/>
    </source>
</evidence>
<proteinExistence type="inferred from homology"/>
<comment type="catalytic activity">
    <reaction evidence="12">
        <text>(S)-dihydroorotate + a quinone = orotate + a quinol</text>
        <dbReference type="Rhea" id="RHEA:30187"/>
        <dbReference type="ChEBI" id="CHEBI:24646"/>
        <dbReference type="ChEBI" id="CHEBI:30839"/>
        <dbReference type="ChEBI" id="CHEBI:30864"/>
        <dbReference type="ChEBI" id="CHEBI:132124"/>
        <dbReference type="EC" id="1.3.5.2"/>
    </reaction>
</comment>
<dbReference type="InterPro" id="IPR013785">
    <property type="entry name" value="Aldolase_TIM"/>
</dbReference>
<comment type="function">
    <text evidence="2">Catalyzes the conversion of dihydroorotate to orotate with quinone as electron acceptor.</text>
</comment>
<reference evidence="14" key="1">
    <citation type="submission" date="2018-05" db="EMBL/GenBank/DDBJ databases">
        <authorList>
            <person name="Lanie J.A."/>
            <person name="Ng W.-L."/>
            <person name="Kazmierczak K.M."/>
            <person name="Andrzejewski T.M."/>
            <person name="Davidsen T.M."/>
            <person name="Wayne K.J."/>
            <person name="Tettelin H."/>
            <person name="Glass J.I."/>
            <person name="Rusch D."/>
            <person name="Podicherti R."/>
            <person name="Tsui H.-C.T."/>
            <person name="Winkler M.E."/>
        </authorList>
    </citation>
    <scope>NUCLEOTIDE SEQUENCE</scope>
</reference>
<dbReference type="NCBIfam" id="NF003645">
    <property type="entry name" value="PRK05286.1-2"/>
    <property type="match status" value="1"/>
</dbReference>
<dbReference type="EMBL" id="UINC01089619">
    <property type="protein sequence ID" value="SVC40863.1"/>
    <property type="molecule type" value="Genomic_DNA"/>
</dbReference>
<evidence type="ECO:0000256" key="1">
    <source>
        <dbReference type="ARBA" id="ARBA00001917"/>
    </source>
</evidence>
<organism evidence="14">
    <name type="scientific">marine metagenome</name>
    <dbReference type="NCBI Taxonomy" id="408172"/>
    <lineage>
        <taxon>unclassified sequences</taxon>
        <taxon>metagenomes</taxon>
        <taxon>ecological metagenomes</taxon>
    </lineage>
</organism>
<dbReference type="InterPro" id="IPR005720">
    <property type="entry name" value="Dihydroorotate_DH_cat"/>
</dbReference>